<organism evidence="1 2">
    <name type="scientific">Desulfovibrio piger ATCC 29098</name>
    <dbReference type="NCBI Taxonomy" id="411464"/>
    <lineage>
        <taxon>Bacteria</taxon>
        <taxon>Pseudomonadati</taxon>
        <taxon>Thermodesulfobacteriota</taxon>
        <taxon>Desulfovibrionia</taxon>
        <taxon>Desulfovibrionales</taxon>
        <taxon>Desulfovibrionaceae</taxon>
        <taxon>Desulfovibrio</taxon>
    </lineage>
</organism>
<reference evidence="1 2" key="1">
    <citation type="submission" date="2008-10" db="EMBL/GenBank/DDBJ databases">
        <title>Draft genome sequence of Desulvovibrio piger (ATCC 29098).</title>
        <authorList>
            <person name="Sudarsanam P."/>
            <person name="Ley R."/>
            <person name="Guruge J."/>
            <person name="Turnbaugh P.J."/>
            <person name="Mahowald M."/>
            <person name="Liep D."/>
            <person name="Gordon J."/>
        </authorList>
    </citation>
    <scope>NUCLEOTIDE SEQUENCE [LARGE SCALE GENOMIC DNA]</scope>
    <source>
        <strain evidence="1 2">ATCC 29098</strain>
    </source>
</reference>
<dbReference type="HOGENOM" id="CLU_3134933_0_0_7"/>
<protein>
    <submittedName>
        <fullName evidence="1">Uncharacterized protein</fullName>
    </submittedName>
</protein>
<name>B6WWU3_9BACT</name>
<gene>
    <name evidence="1" type="ORF">DESPIG_02564</name>
</gene>
<dbReference type="EMBL" id="ABXU01000075">
    <property type="protein sequence ID" value="EEB32556.1"/>
    <property type="molecule type" value="Genomic_DNA"/>
</dbReference>
<evidence type="ECO:0000313" key="2">
    <source>
        <dbReference type="Proteomes" id="UP000003676"/>
    </source>
</evidence>
<reference evidence="1 2" key="2">
    <citation type="submission" date="2008-10" db="EMBL/GenBank/DDBJ databases">
        <authorList>
            <person name="Fulton L."/>
            <person name="Clifton S."/>
            <person name="Fulton B."/>
            <person name="Xu J."/>
            <person name="Minx P."/>
            <person name="Pepin K.H."/>
            <person name="Johnson M."/>
            <person name="Bhonagiri V."/>
            <person name="Nash W.E."/>
            <person name="Mardis E.R."/>
            <person name="Wilson R.K."/>
        </authorList>
    </citation>
    <scope>NUCLEOTIDE SEQUENCE [LARGE SCALE GENOMIC DNA]</scope>
    <source>
        <strain evidence="1 2">ATCC 29098</strain>
    </source>
</reference>
<comment type="caution">
    <text evidence="1">The sequence shown here is derived from an EMBL/GenBank/DDBJ whole genome shotgun (WGS) entry which is preliminary data.</text>
</comment>
<sequence>MRSKKILISKNMLYQYVISLFLRQHFSYSETLRPFRRQGIFCLSLRITM</sequence>
<dbReference type="Proteomes" id="UP000003676">
    <property type="component" value="Unassembled WGS sequence"/>
</dbReference>
<accession>B6WWU3</accession>
<evidence type="ECO:0000313" key="1">
    <source>
        <dbReference type="EMBL" id="EEB32556.1"/>
    </source>
</evidence>
<proteinExistence type="predicted"/>
<dbReference type="AlphaFoldDB" id="B6WWU3"/>